<dbReference type="AlphaFoldDB" id="A0AAV7QK65"/>
<organism evidence="1 2">
    <name type="scientific">Pleurodeles waltl</name>
    <name type="common">Iberian ribbed newt</name>
    <dbReference type="NCBI Taxonomy" id="8319"/>
    <lineage>
        <taxon>Eukaryota</taxon>
        <taxon>Metazoa</taxon>
        <taxon>Chordata</taxon>
        <taxon>Craniata</taxon>
        <taxon>Vertebrata</taxon>
        <taxon>Euteleostomi</taxon>
        <taxon>Amphibia</taxon>
        <taxon>Batrachia</taxon>
        <taxon>Caudata</taxon>
        <taxon>Salamandroidea</taxon>
        <taxon>Salamandridae</taxon>
        <taxon>Pleurodelinae</taxon>
        <taxon>Pleurodeles</taxon>
    </lineage>
</organism>
<comment type="caution">
    <text evidence="1">The sequence shown here is derived from an EMBL/GenBank/DDBJ whole genome shotgun (WGS) entry which is preliminary data.</text>
</comment>
<dbReference type="Proteomes" id="UP001066276">
    <property type="component" value="Chromosome 6"/>
</dbReference>
<name>A0AAV7QK65_PLEWA</name>
<protein>
    <submittedName>
        <fullName evidence="1">Uncharacterized protein</fullName>
    </submittedName>
</protein>
<proteinExistence type="predicted"/>
<dbReference type="EMBL" id="JANPWB010000010">
    <property type="protein sequence ID" value="KAJ1140558.1"/>
    <property type="molecule type" value="Genomic_DNA"/>
</dbReference>
<accession>A0AAV7QK65</accession>
<evidence type="ECO:0000313" key="2">
    <source>
        <dbReference type="Proteomes" id="UP001066276"/>
    </source>
</evidence>
<evidence type="ECO:0000313" key="1">
    <source>
        <dbReference type="EMBL" id="KAJ1140558.1"/>
    </source>
</evidence>
<gene>
    <name evidence="1" type="ORF">NDU88_006908</name>
</gene>
<sequence>MVILLGKNSTMTELDLGLPVSFGGLEEPEMPPGGVPDRPHKVPDVTYKKKGTHTAASGIRYGRSLVIFPELVRILW</sequence>
<keyword evidence="2" id="KW-1185">Reference proteome</keyword>
<reference evidence="1" key="1">
    <citation type="journal article" date="2022" name="bioRxiv">
        <title>Sequencing and chromosome-scale assembly of the giantPleurodeles waltlgenome.</title>
        <authorList>
            <person name="Brown T."/>
            <person name="Elewa A."/>
            <person name="Iarovenko S."/>
            <person name="Subramanian E."/>
            <person name="Araus A.J."/>
            <person name="Petzold A."/>
            <person name="Susuki M."/>
            <person name="Suzuki K.-i.T."/>
            <person name="Hayashi T."/>
            <person name="Toyoda A."/>
            <person name="Oliveira C."/>
            <person name="Osipova E."/>
            <person name="Leigh N.D."/>
            <person name="Simon A."/>
            <person name="Yun M.H."/>
        </authorList>
    </citation>
    <scope>NUCLEOTIDE SEQUENCE</scope>
    <source>
        <strain evidence="1">20211129_DDA</strain>
        <tissue evidence="1">Liver</tissue>
    </source>
</reference>